<dbReference type="EMBL" id="BSYI01000016">
    <property type="protein sequence ID" value="GMG83121.1"/>
    <property type="molecule type" value="Genomic_DNA"/>
</dbReference>
<protein>
    <submittedName>
        <fullName evidence="1">Uncharacterized protein</fullName>
    </submittedName>
</protein>
<evidence type="ECO:0000313" key="1">
    <source>
        <dbReference type="EMBL" id="GMG83121.1"/>
    </source>
</evidence>
<sequence>MLNGAGQTFFAALAAVSAERLGADHAVARAARAAAGAPDPGRMAAAQAALGALDEAERTALLGAVHKAMREDMGAILGLWGGTGRPDA</sequence>
<keyword evidence="2" id="KW-1185">Reference proteome</keyword>
<reference evidence="1 2" key="1">
    <citation type="submission" date="2023-04" db="EMBL/GenBank/DDBJ databases">
        <title>Marinoamorphus aggregata gen. nov., sp. Nov., isolate from tissue of brittle star Ophioplocus japonicus.</title>
        <authorList>
            <person name="Kawano K."/>
            <person name="Sawayama S."/>
            <person name="Nakagawa S."/>
        </authorList>
    </citation>
    <scope>NUCLEOTIDE SEQUENCE [LARGE SCALE GENOMIC DNA]</scope>
    <source>
        <strain evidence="1 2">NKW23</strain>
    </source>
</reference>
<dbReference type="RefSeq" id="WP_285671919.1">
    <property type="nucleotide sequence ID" value="NZ_BSYI01000016.1"/>
</dbReference>
<organism evidence="1 2">
    <name type="scientific">Paralimibaculum aggregatum</name>
    <dbReference type="NCBI Taxonomy" id="3036245"/>
    <lineage>
        <taxon>Bacteria</taxon>
        <taxon>Pseudomonadati</taxon>
        <taxon>Pseudomonadota</taxon>
        <taxon>Alphaproteobacteria</taxon>
        <taxon>Rhodobacterales</taxon>
        <taxon>Paracoccaceae</taxon>
        <taxon>Paralimibaculum</taxon>
    </lineage>
</organism>
<dbReference type="Proteomes" id="UP001239909">
    <property type="component" value="Unassembled WGS sequence"/>
</dbReference>
<comment type="caution">
    <text evidence="1">The sequence shown here is derived from an EMBL/GenBank/DDBJ whole genome shotgun (WGS) entry which is preliminary data.</text>
</comment>
<proteinExistence type="predicted"/>
<gene>
    <name evidence="1" type="ORF">LNKW23_23340</name>
</gene>
<accession>A0ABQ6LQQ1</accession>
<evidence type="ECO:0000313" key="2">
    <source>
        <dbReference type="Proteomes" id="UP001239909"/>
    </source>
</evidence>
<name>A0ABQ6LQQ1_9RHOB</name>